<dbReference type="PANTHER" id="PTHR47939">
    <property type="entry name" value="MEMBRANE-ASSOCIATED SALT-INDUCIBLE PROTEIN-LIKE"/>
    <property type="match status" value="1"/>
</dbReference>
<accession>A0A0E0NQ84</accession>
<dbReference type="PROSITE" id="PS51375">
    <property type="entry name" value="PPR"/>
    <property type="match status" value="5"/>
</dbReference>
<feature type="repeat" description="PPR" evidence="4">
    <location>
        <begin position="425"/>
        <end position="459"/>
    </location>
</feature>
<dbReference type="Proteomes" id="UP000008022">
    <property type="component" value="Unassembled WGS sequence"/>
</dbReference>
<dbReference type="Pfam" id="PF13041">
    <property type="entry name" value="PPR_2"/>
    <property type="match status" value="2"/>
</dbReference>
<reference evidence="5" key="2">
    <citation type="submission" date="2015-06" db="UniProtKB">
        <authorList>
            <consortium name="EnsemblPlants"/>
        </authorList>
    </citation>
    <scope>IDENTIFICATION</scope>
</reference>
<dbReference type="Gramene" id="ORUFI03G04860.2">
    <property type="protein sequence ID" value="ORUFI03G04860.2"/>
    <property type="gene ID" value="ORUFI03G04860"/>
</dbReference>
<sequence length="1220" mass="135880">MWRMKERKAPQEPKIICHGYANGASELNSNARSLLKGEICYTGKKKESISVSSSNIAVSSQGIGFSLEQRTGEKCLANSHLDVKLCTGIVKLVIDKCSYIFKSKGGIFDGNCRLQDVLKLGFWLSPETLRPFWRASELKPDDFLNILIGFGPDAAEVKKAIFLWNLYRWASWQSKAFQHLPRSNEIMVSILANAHMLSQAESLLLLLDGNRVLADAGKLFSQVIQAYAEAGNLGKSISIYDCAQDRCLIPSGSCYQVLLHLLMERRKNDLVLRVYLDMLGAGLGSYTEGDILDIVVKALIKKDKFLQAIGIIRQLKDLNIQMSKGSLSAVTQEFCKKKDIGDMMNFLEEWRYLPDLLLSNRIIASLCANIGTDEAWLVFQRLEVLGFVPDATTFGIFIRYSCRELKLKAAFLYLSECFSRHINPKVCAYNAIIGGIFKEGLYRHAKYVFEDMAERKIIPELLTYKILLAGYCRYRQFDEIEQTLRTMETNGINDIPSGNCVLSKALSFLGLDHLGVKVKRDNAAGYPKAEFFDSVGNGLYLDTDSTKFEASLVQIIDYALYPDISLNLVRACRQGDIASALVLKDETFQWGHDISTASYSELLKALSASPARAMDAINLIDEMADTPDKFDAQNLNLAVQTLSRNGRSACARLAFDRLLRDGFPASQDTYTYLMIGFCIERDIAGFWECWSLATKHGWSPGSRDVIPLISHLSKWGVIEEALEFISVLLDCYPSLFFSAYCQLLEELCMTGCTSVGCAMLEALIEKGVAVDPSLICNVMEGFLKEHKIAETIGMYDMLLNRNKVLNVSTYQSALSSVARIDAERAMDLVQSVMNMESTDFSTCSSIVKNLLQSGKIGQVHNLLKDMKSNGFSPDTTTYDFLVNGFHKSGDVDHSINMLDSCIAQGLTPSNRSLRVVLSHHCKLGNLEKSLELFHLIESNGWKHGLVIETTLISSLLSSGRFSEATSCLNSMNKRELIGFDIHFDVLIKELCLLGDVEMSVSLLNTMLKKGKIPSEVSYDSVVYRLCMLKEFDQALDFLAEMQFANLKPSDMSCDVLIQGLCAMGRTCDAMNILEMLTTIGSSPSYHMSNNLQKAATLLHDMQQAGFSPNFEMHWSVISNLSSNAKRTTGYEKPILSNLISSTQTPVELTELHEIKLMQLNVPFTSEGHDKDVLSIIVYVGGDNADIISLHQIRGCRALQAPQLGEKKCTTDFIFGDLPTS</sequence>
<evidence type="ECO:0000313" key="6">
    <source>
        <dbReference type="Proteomes" id="UP000008022"/>
    </source>
</evidence>
<feature type="repeat" description="PPR" evidence="4">
    <location>
        <begin position="874"/>
        <end position="908"/>
    </location>
</feature>
<evidence type="ECO:0000256" key="3">
    <source>
        <dbReference type="ARBA" id="ARBA00022946"/>
    </source>
</evidence>
<dbReference type="InterPro" id="IPR050667">
    <property type="entry name" value="PPR-containing_protein"/>
</dbReference>
<dbReference type="InterPro" id="IPR002885">
    <property type="entry name" value="PPR_rpt"/>
</dbReference>
<feature type="repeat" description="PPR" evidence="4">
    <location>
        <begin position="839"/>
        <end position="873"/>
    </location>
</feature>
<dbReference type="InterPro" id="IPR011990">
    <property type="entry name" value="TPR-like_helical_dom_sf"/>
</dbReference>
<comment type="similarity">
    <text evidence="1">Belongs to the PPR family. P subfamily.</text>
</comment>
<dbReference type="EnsemblPlants" id="ORUFI03G04860.2">
    <property type="protein sequence ID" value="ORUFI03G04860.2"/>
    <property type="gene ID" value="ORUFI03G04860"/>
</dbReference>
<protein>
    <recommendedName>
        <fullName evidence="7">Pentacotripeptide-repeat region of PRORP domain-containing protein</fullName>
    </recommendedName>
</protein>
<reference evidence="6" key="1">
    <citation type="submission" date="2013-06" db="EMBL/GenBank/DDBJ databases">
        <authorList>
            <person name="Zhao Q."/>
        </authorList>
    </citation>
    <scope>NUCLEOTIDE SEQUENCE</scope>
    <source>
        <strain evidence="6">cv. W1943</strain>
    </source>
</reference>
<proteinExistence type="inferred from homology"/>
<feature type="repeat" description="PPR" evidence="4">
    <location>
        <begin position="1014"/>
        <end position="1048"/>
    </location>
</feature>
<dbReference type="NCBIfam" id="TIGR00756">
    <property type="entry name" value="PPR"/>
    <property type="match status" value="4"/>
</dbReference>
<evidence type="ECO:0000256" key="1">
    <source>
        <dbReference type="ARBA" id="ARBA00007626"/>
    </source>
</evidence>
<evidence type="ECO:0000256" key="4">
    <source>
        <dbReference type="PROSITE-ProRule" id="PRU00708"/>
    </source>
</evidence>
<name>A0A0E0NQ84_ORYRU</name>
<dbReference type="AlphaFoldDB" id="A0A0E0NQ84"/>
<dbReference type="PANTHER" id="PTHR47939:SF6">
    <property type="entry name" value="OS03G0168400 PROTEIN"/>
    <property type="match status" value="1"/>
</dbReference>
<evidence type="ECO:0008006" key="7">
    <source>
        <dbReference type="Google" id="ProtNLM"/>
    </source>
</evidence>
<evidence type="ECO:0000313" key="5">
    <source>
        <dbReference type="EnsemblPlants" id="ORUFI03G04860.2"/>
    </source>
</evidence>
<keyword evidence="6" id="KW-1185">Reference proteome</keyword>
<keyword evidence="2" id="KW-0677">Repeat</keyword>
<evidence type="ECO:0000256" key="2">
    <source>
        <dbReference type="ARBA" id="ARBA00022737"/>
    </source>
</evidence>
<feature type="repeat" description="PPR" evidence="4">
    <location>
        <begin position="460"/>
        <end position="494"/>
    </location>
</feature>
<organism evidence="5 6">
    <name type="scientific">Oryza rufipogon</name>
    <name type="common">Brownbeard rice</name>
    <name type="synonym">Asian wild rice</name>
    <dbReference type="NCBI Taxonomy" id="4529"/>
    <lineage>
        <taxon>Eukaryota</taxon>
        <taxon>Viridiplantae</taxon>
        <taxon>Streptophyta</taxon>
        <taxon>Embryophyta</taxon>
        <taxon>Tracheophyta</taxon>
        <taxon>Spermatophyta</taxon>
        <taxon>Magnoliopsida</taxon>
        <taxon>Liliopsida</taxon>
        <taxon>Poales</taxon>
        <taxon>Poaceae</taxon>
        <taxon>BOP clade</taxon>
        <taxon>Oryzoideae</taxon>
        <taxon>Oryzeae</taxon>
        <taxon>Oryzinae</taxon>
        <taxon>Oryza</taxon>
    </lineage>
</organism>
<dbReference type="Gene3D" id="1.25.40.10">
    <property type="entry name" value="Tetratricopeptide repeat domain"/>
    <property type="match status" value="5"/>
</dbReference>
<dbReference type="Pfam" id="PF01535">
    <property type="entry name" value="PPR"/>
    <property type="match status" value="3"/>
</dbReference>
<keyword evidence="3" id="KW-0809">Transit peptide</keyword>